<dbReference type="PROSITE" id="PS51192">
    <property type="entry name" value="HELICASE_ATP_BIND_1"/>
    <property type="match status" value="1"/>
</dbReference>
<sequence>MEEILRQPLVAIQGIGPSRAEAFYHAGVASIEDLLNYFPRDYEDQRNLLSISQITLGEDVMIRARVLSSPQNFRKGRYTVCKARIADETGALSAVWFNQPFIAKNLKAGETYYFYGKVERKYNQIQMSSPQYRLADQQSETPSIEPIYPLTTALTQKMIRGAVKEALLMAGDALEEYLPSAILQRYHLAQLGFAYAKIHFPDTFEAAGLARRRLIFDEFFIQQMALRQIKKLLDDETKGQIIDSEGKDAEFLAQLRFPLTNAQKRVWSEIQEDLCSPRAMNRLIQGDVGSGKTVVAMLGLYAAAKDGYQGAMMAPTEVLARQHFAEAIRLLEPFGIRVCLLSGSLTAKTKRQVYGQIQTHEVDVVIGTHALIQEGVQFARLGIVITDEQHRFGVRQRVALADKSAAPNVLVMTATPIPRTLAMILYGDMDISILDEMPPGRSPVKTFCVDHTYDERVYSFVRREVTAGRQVYIICPAVEESEESELKSAVEYQSFLQDVVFPDLKVGLLHGKMRPEQKDEVMEAFASGDIPILVSTTVVEVGVNVPNATLMIVENAERFGLAQLHQLRGRVGRGQHESYCVLKTDSKQANVRKRMKILVDSQDGFYIAEEDLRLRGTGDVFGLRQHGLPDFKLADLYKDLDILKIAQQAAEEVLTADPLLSRPENLRLKQKIEQFVDGDVLKNSL</sequence>
<feature type="domain" description="Helicase ATP-binding" evidence="16">
    <location>
        <begin position="273"/>
        <end position="434"/>
    </location>
</feature>
<dbReference type="GO" id="GO:0006310">
    <property type="term" value="P:DNA recombination"/>
    <property type="evidence" value="ECO:0007669"/>
    <property type="project" value="UniProtKB-UniRule"/>
</dbReference>
<evidence type="ECO:0000256" key="5">
    <source>
        <dbReference type="ARBA" id="ARBA00022801"/>
    </source>
</evidence>
<comment type="catalytic activity">
    <reaction evidence="12 15">
        <text>Couples ATP hydrolysis with the unwinding of duplex DNA by translocating in the 3'-5' direction.</text>
        <dbReference type="EC" id="5.6.2.4"/>
    </reaction>
</comment>
<evidence type="ECO:0000256" key="15">
    <source>
        <dbReference type="RuleBase" id="RU363016"/>
    </source>
</evidence>
<keyword evidence="10 15" id="KW-0234">DNA repair</keyword>
<keyword evidence="7 15" id="KW-0067">ATP-binding</keyword>
<dbReference type="Pfam" id="PF17191">
    <property type="entry name" value="RecG_wedge"/>
    <property type="match status" value="1"/>
</dbReference>
<evidence type="ECO:0000256" key="7">
    <source>
        <dbReference type="ARBA" id="ARBA00022840"/>
    </source>
</evidence>
<comment type="function">
    <text evidence="15">Plays a critical role in recombination and DNA repair. Helps process Holliday junction intermediates to mature products by catalyzing branch migration. Has replication fork regression activity, unwinds stalled or blocked replication forks to make a HJ that can be resolved. Has a DNA unwinding activity characteristic of a DNA helicase with 3'-5' polarity.</text>
</comment>
<evidence type="ECO:0000256" key="14">
    <source>
        <dbReference type="ARBA" id="ARBA00048988"/>
    </source>
</evidence>
<keyword evidence="4 15" id="KW-0227">DNA damage</keyword>
<evidence type="ECO:0000313" key="18">
    <source>
        <dbReference type="EMBL" id="MBC8543762.1"/>
    </source>
</evidence>
<keyword evidence="3 15" id="KW-0547">Nucleotide-binding</keyword>
<dbReference type="NCBIfam" id="TIGR00643">
    <property type="entry name" value="recG"/>
    <property type="match status" value="1"/>
</dbReference>
<evidence type="ECO:0000256" key="6">
    <source>
        <dbReference type="ARBA" id="ARBA00022806"/>
    </source>
</evidence>
<dbReference type="GO" id="GO:0016787">
    <property type="term" value="F:hydrolase activity"/>
    <property type="evidence" value="ECO:0007669"/>
    <property type="project" value="UniProtKB-KW"/>
</dbReference>
<dbReference type="Pfam" id="PF00270">
    <property type="entry name" value="DEAD"/>
    <property type="match status" value="1"/>
</dbReference>
<comment type="caution">
    <text evidence="18">The sequence shown here is derived from an EMBL/GenBank/DDBJ whole genome shotgun (WGS) entry which is preliminary data.</text>
</comment>
<evidence type="ECO:0000256" key="12">
    <source>
        <dbReference type="ARBA" id="ARBA00034617"/>
    </source>
</evidence>
<keyword evidence="11" id="KW-0413">Isomerase</keyword>
<protein>
    <recommendedName>
        <fullName evidence="2 15">ATP-dependent DNA helicase RecG</fullName>
        <ecNumber evidence="13 15">5.6.2.4</ecNumber>
    </recommendedName>
</protein>
<evidence type="ECO:0000256" key="11">
    <source>
        <dbReference type="ARBA" id="ARBA00023235"/>
    </source>
</evidence>
<evidence type="ECO:0000256" key="10">
    <source>
        <dbReference type="ARBA" id="ARBA00023204"/>
    </source>
</evidence>
<evidence type="ECO:0000313" key="19">
    <source>
        <dbReference type="Proteomes" id="UP000657006"/>
    </source>
</evidence>
<dbReference type="InterPro" id="IPR047112">
    <property type="entry name" value="RecG/Mfd"/>
</dbReference>
<keyword evidence="6 15" id="KW-0347">Helicase</keyword>
<dbReference type="InterPro" id="IPR012340">
    <property type="entry name" value="NA-bd_OB-fold"/>
</dbReference>
<proteinExistence type="inferred from homology"/>
<dbReference type="Pfam" id="PF00271">
    <property type="entry name" value="Helicase_C"/>
    <property type="match status" value="1"/>
</dbReference>
<dbReference type="EMBL" id="JACRSQ010000012">
    <property type="protein sequence ID" value="MBC8543762.1"/>
    <property type="molecule type" value="Genomic_DNA"/>
</dbReference>
<keyword evidence="19" id="KW-1185">Reference proteome</keyword>
<dbReference type="InterPro" id="IPR033454">
    <property type="entry name" value="RecG_wedge"/>
</dbReference>
<feature type="domain" description="Helicase C-terminal" evidence="17">
    <location>
        <begin position="453"/>
        <end position="613"/>
    </location>
</feature>
<dbReference type="InterPro" id="IPR045562">
    <property type="entry name" value="RecG_dom3_C"/>
</dbReference>
<dbReference type="GO" id="GO:0005524">
    <property type="term" value="F:ATP binding"/>
    <property type="evidence" value="ECO:0007669"/>
    <property type="project" value="UniProtKB-KW"/>
</dbReference>
<dbReference type="SUPFAM" id="SSF52540">
    <property type="entry name" value="P-loop containing nucleoside triphosphate hydrolases"/>
    <property type="match status" value="2"/>
</dbReference>
<gene>
    <name evidence="18" type="primary">recG</name>
    <name evidence="18" type="ORF">H8730_09405</name>
</gene>
<dbReference type="InterPro" id="IPR011545">
    <property type="entry name" value="DEAD/DEAH_box_helicase_dom"/>
</dbReference>
<dbReference type="PANTHER" id="PTHR47964">
    <property type="entry name" value="ATP-DEPENDENT DNA HELICASE HOMOLOG RECG, CHLOROPLASTIC"/>
    <property type="match status" value="1"/>
</dbReference>
<dbReference type="NCBIfam" id="NF008165">
    <property type="entry name" value="PRK10917.1-3"/>
    <property type="match status" value="1"/>
</dbReference>
<evidence type="ECO:0000259" key="16">
    <source>
        <dbReference type="PROSITE" id="PS51192"/>
    </source>
</evidence>
<organism evidence="18 19">
    <name type="scientific">Bianquea renquensis</name>
    <dbReference type="NCBI Taxonomy" id="2763661"/>
    <lineage>
        <taxon>Bacteria</taxon>
        <taxon>Bacillati</taxon>
        <taxon>Bacillota</taxon>
        <taxon>Clostridia</taxon>
        <taxon>Eubacteriales</taxon>
        <taxon>Bianqueaceae</taxon>
        <taxon>Bianquea</taxon>
    </lineage>
</organism>
<dbReference type="SUPFAM" id="SSF50249">
    <property type="entry name" value="Nucleic acid-binding proteins"/>
    <property type="match status" value="1"/>
</dbReference>
<dbReference type="Proteomes" id="UP000657006">
    <property type="component" value="Unassembled WGS sequence"/>
</dbReference>
<dbReference type="NCBIfam" id="NF008168">
    <property type="entry name" value="PRK10917.2-2"/>
    <property type="match status" value="1"/>
</dbReference>
<dbReference type="GO" id="GO:0043138">
    <property type="term" value="F:3'-5' DNA helicase activity"/>
    <property type="evidence" value="ECO:0007669"/>
    <property type="project" value="UniProtKB-EC"/>
</dbReference>
<comment type="similarity">
    <text evidence="1 15">Belongs to the helicase family. RecG subfamily.</text>
</comment>
<keyword evidence="8" id="KW-0238">DNA-binding</keyword>
<dbReference type="RefSeq" id="WP_177715594.1">
    <property type="nucleotide sequence ID" value="NZ_JACRSQ010000012.1"/>
</dbReference>
<dbReference type="CDD" id="cd04488">
    <property type="entry name" value="RecG_wedge_OBF"/>
    <property type="match status" value="1"/>
</dbReference>
<evidence type="ECO:0000256" key="4">
    <source>
        <dbReference type="ARBA" id="ARBA00022763"/>
    </source>
</evidence>
<evidence type="ECO:0000256" key="1">
    <source>
        <dbReference type="ARBA" id="ARBA00007504"/>
    </source>
</evidence>
<evidence type="ECO:0000256" key="2">
    <source>
        <dbReference type="ARBA" id="ARBA00017846"/>
    </source>
</evidence>
<dbReference type="EC" id="5.6.2.4" evidence="13 15"/>
<dbReference type="InterPro" id="IPR001650">
    <property type="entry name" value="Helicase_C-like"/>
</dbReference>
<name>A0A926DU02_9FIRM</name>
<evidence type="ECO:0000256" key="3">
    <source>
        <dbReference type="ARBA" id="ARBA00022741"/>
    </source>
</evidence>
<dbReference type="Gene3D" id="2.40.50.140">
    <property type="entry name" value="Nucleic acid-binding proteins"/>
    <property type="match status" value="1"/>
</dbReference>
<dbReference type="InterPro" id="IPR027417">
    <property type="entry name" value="P-loop_NTPase"/>
</dbReference>
<dbReference type="InterPro" id="IPR004609">
    <property type="entry name" value="ATP-dep_DNA_helicase_RecG"/>
</dbReference>
<dbReference type="AlphaFoldDB" id="A0A926DU02"/>
<accession>A0A926DU02</accession>
<dbReference type="SMART" id="SM00487">
    <property type="entry name" value="DEXDc"/>
    <property type="match status" value="1"/>
</dbReference>
<evidence type="ECO:0000256" key="8">
    <source>
        <dbReference type="ARBA" id="ARBA00023125"/>
    </source>
</evidence>
<evidence type="ECO:0000256" key="9">
    <source>
        <dbReference type="ARBA" id="ARBA00023172"/>
    </source>
</evidence>
<dbReference type="Gene3D" id="3.40.50.300">
    <property type="entry name" value="P-loop containing nucleotide triphosphate hydrolases"/>
    <property type="match status" value="2"/>
</dbReference>
<comment type="catalytic activity">
    <reaction evidence="14 15">
        <text>ATP + H2O = ADP + phosphate + H(+)</text>
        <dbReference type="Rhea" id="RHEA:13065"/>
        <dbReference type="ChEBI" id="CHEBI:15377"/>
        <dbReference type="ChEBI" id="CHEBI:15378"/>
        <dbReference type="ChEBI" id="CHEBI:30616"/>
        <dbReference type="ChEBI" id="CHEBI:43474"/>
        <dbReference type="ChEBI" id="CHEBI:456216"/>
        <dbReference type="EC" id="5.6.2.4"/>
    </reaction>
</comment>
<dbReference type="InterPro" id="IPR014001">
    <property type="entry name" value="Helicase_ATP-bd"/>
</dbReference>
<dbReference type="GO" id="GO:0003677">
    <property type="term" value="F:DNA binding"/>
    <property type="evidence" value="ECO:0007669"/>
    <property type="project" value="UniProtKB-KW"/>
</dbReference>
<evidence type="ECO:0000256" key="13">
    <source>
        <dbReference type="ARBA" id="ARBA00034808"/>
    </source>
</evidence>
<dbReference type="SMART" id="SM00490">
    <property type="entry name" value="HELICc"/>
    <property type="match status" value="1"/>
</dbReference>
<dbReference type="GO" id="GO:0006281">
    <property type="term" value="P:DNA repair"/>
    <property type="evidence" value="ECO:0007669"/>
    <property type="project" value="UniProtKB-UniRule"/>
</dbReference>
<keyword evidence="5 15" id="KW-0378">Hydrolase</keyword>
<evidence type="ECO:0000259" key="17">
    <source>
        <dbReference type="PROSITE" id="PS51194"/>
    </source>
</evidence>
<dbReference type="Pfam" id="PF19833">
    <property type="entry name" value="RecG_dom3_C"/>
    <property type="match status" value="1"/>
</dbReference>
<keyword evidence="9 15" id="KW-0233">DNA recombination</keyword>
<dbReference type="PANTHER" id="PTHR47964:SF1">
    <property type="entry name" value="ATP-DEPENDENT DNA HELICASE HOMOLOG RECG, CHLOROPLASTIC"/>
    <property type="match status" value="1"/>
</dbReference>
<dbReference type="CDD" id="cd17992">
    <property type="entry name" value="DEXHc_RecG"/>
    <property type="match status" value="1"/>
</dbReference>
<reference evidence="18" key="1">
    <citation type="submission" date="2020-08" db="EMBL/GenBank/DDBJ databases">
        <title>Genome public.</title>
        <authorList>
            <person name="Liu C."/>
            <person name="Sun Q."/>
        </authorList>
    </citation>
    <scope>NUCLEOTIDE SEQUENCE</scope>
    <source>
        <strain evidence="18">NSJ-32</strain>
    </source>
</reference>
<dbReference type="PROSITE" id="PS51194">
    <property type="entry name" value="HELICASE_CTER"/>
    <property type="match status" value="1"/>
</dbReference>